<dbReference type="InterPro" id="IPR027385">
    <property type="entry name" value="Beta-barrel_OMP"/>
</dbReference>
<feature type="signal peptide" evidence="12">
    <location>
        <begin position="1"/>
        <end position="21"/>
    </location>
</feature>
<dbReference type="NCBIfam" id="NF045788">
    <property type="entry name" value="Omp38Acinit"/>
    <property type="match status" value="1"/>
</dbReference>
<dbReference type="PANTHER" id="PTHR30329:SF21">
    <property type="entry name" value="LIPOPROTEIN YIAD-RELATED"/>
    <property type="match status" value="1"/>
</dbReference>
<keyword evidence="15" id="KW-1185">Reference proteome</keyword>
<keyword evidence="9" id="KW-0998">Cell outer membrane</keyword>
<dbReference type="GO" id="GO:0009279">
    <property type="term" value="C:cell outer membrane"/>
    <property type="evidence" value="ECO:0007669"/>
    <property type="project" value="UniProtKB-SubCell"/>
</dbReference>
<dbReference type="InterPro" id="IPR036737">
    <property type="entry name" value="OmpA-like_sf"/>
</dbReference>
<dbReference type="Proteomes" id="UP000297834">
    <property type="component" value="Unassembled WGS sequence"/>
</dbReference>
<evidence type="ECO:0000256" key="2">
    <source>
        <dbReference type="ARBA" id="ARBA00022448"/>
    </source>
</evidence>
<dbReference type="Pfam" id="PF00691">
    <property type="entry name" value="OmpA"/>
    <property type="match status" value="1"/>
</dbReference>
<evidence type="ECO:0000256" key="12">
    <source>
        <dbReference type="SAM" id="SignalP"/>
    </source>
</evidence>
<dbReference type="InterPro" id="IPR050330">
    <property type="entry name" value="Bact_OuterMem_StrucFunc"/>
</dbReference>
<feature type="chain" id="PRO_5021198046" evidence="12">
    <location>
        <begin position="22"/>
        <end position="393"/>
    </location>
</feature>
<evidence type="ECO:0000256" key="10">
    <source>
        <dbReference type="PROSITE-ProRule" id="PRU00473"/>
    </source>
</evidence>
<dbReference type="AlphaFoldDB" id="A0A4Y7XF80"/>
<proteinExistence type="predicted"/>
<dbReference type="GO" id="GO:0006811">
    <property type="term" value="P:monoatomic ion transport"/>
    <property type="evidence" value="ECO:0007669"/>
    <property type="project" value="UniProtKB-KW"/>
</dbReference>
<evidence type="ECO:0000256" key="6">
    <source>
        <dbReference type="ARBA" id="ARBA00023065"/>
    </source>
</evidence>
<dbReference type="Gene3D" id="3.30.1330.60">
    <property type="entry name" value="OmpA-like domain"/>
    <property type="match status" value="1"/>
</dbReference>
<evidence type="ECO:0000313" key="14">
    <source>
        <dbReference type="EMBL" id="TEU30285.1"/>
    </source>
</evidence>
<dbReference type="InterPro" id="IPR011250">
    <property type="entry name" value="OMP/PagP_B-barrel"/>
</dbReference>
<dbReference type="GO" id="GO:0015288">
    <property type="term" value="F:porin activity"/>
    <property type="evidence" value="ECO:0007669"/>
    <property type="project" value="UniProtKB-KW"/>
</dbReference>
<evidence type="ECO:0000256" key="4">
    <source>
        <dbReference type="ARBA" id="ARBA00022692"/>
    </source>
</evidence>
<dbReference type="STRING" id="1120977.GCA_000619845_02758"/>
<evidence type="ECO:0000256" key="8">
    <source>
        <dbReference type="ARBA" id="ARBA00023136"/>
    </source>
</evidence>
<keyword evidence="7" id="KW-0626">Porin</keyword>
<dbReference type="Pfam" id="PF13505">
    <property type="entry name" value="OMP_b-brl"/>
    <property type="match status" value="1"/>
</dbReference>
<protein>
    <submittedName>
        <fullName evidence="14">OmpA family protein</fullName>
    </submittedName>
</protein>
<comment type="subcellular location">
    <subcellularLocation>
        <location evidence="1">Cell outer membrane</location>
        <topology evidence="1">Multi-pass membrane protein</topology>
    </subcellularLocation>
</comment>
<feature type="domain" description="OmpA-like" evidence="13">
    <location>
        <begin position="254"/>
        <end position="372"/>
    </location>
</feature>
<feature type="region of interest" description="Disordered" evidence="11">
    <location>
        <begin position="90"/>
        <end position="110"/>
    </location>
</feature>
<evidence type="ECO:0000256" key="5">
    <source>
        <dbReference type="ARBA" id="ARBA00022729"/>
    </source>
</evidence>
<sequence>MKLTRIALALLVAAPFAAANAGVTVTPLMLGYHWYPEDTQDKMRDEALLNRGGGGFKPNGVALTDDLSVGAAIGLELTPWLQAEVEYQQTKADAQHNEDNTGPKTGPFANTTGFYPGVPYDAKHETLSGNLIATTDVFTGNYDSKIKPYGLIGGGYSRITVDNPGYDYRSYDTIGNLGAGVLWQLNDALTLRTEARATHNFDNNWWEGQGIAALQVVLGGHLKPAAPVAPVEPVAPPPPPVVEPTPEPTPEPQQLTEDLKMELRVFFDTNKSNIKEQYKPEVAKVAQKLQEYPNATAMIEGHTDNTGPRKLNERLSVARANSVKSMLVSQYGIDGSRLTTQGYAWDRPIAPNNTKEGRAMNRRVYAVITGSRTVTVPADQVPTTAPSTTATTQ</sequence>
<comment type="caution">
    <text evidence="14">The sequence shown here is derived from an EMBL/GenBank/DDBJ whole genome shotgun (WGS) entry which is preliminary data.</text>
</comment>
<reference evidence="14 15" key="1">
    <citation type="submission" date="2019-03" db="EMBL/GenBank/DDBJ databases">
        <title>Alkanindiges illinoisensis: a potential pathogenic isolated from ascites of a gastric cancer patient with abdominal metastasis.</title>
        <authorList>
            <person name="Hu X."/>
            <person name="Yang B."/>
            <person name="Yan X."/>
            <person name="Lin L."/>
            <person name="Zhao H."/>
            <person name="Zhou F."/>
            <person name="Su B."/>
            <person name="Chen J."/>
            <person name="Rui Y."/>
            <person name="Wang Q."/>
            <person name="Zheng L."/>
        </authorList>
    </citation>
    <scope>NUCLEOTIDE SEQUENCE [LARGE SCALE GENOMIC DNA]</scope>
    <source>
        <strain evidence="14 15">NFYY 23406</strain>
    </source>
</reference>
<keyword evidence="2" id="KW-0813">Transport</keyword>
<dbReference type="PRINTS" id="PR01021">
    <property type="entry name" value="OMPADOMAIN"/>
</dbReference>
<keyword evidence="8 10" id="KW-0472">Membrane</keyword>
<dbReference type="RefSeq" id="WP_134243465.1">
    <property type="nucleotide sequence ID" value="NZ_SNTY01000010.1"/>
</dbReference>
<dbReference type="SUPFAM" id="SSF56925">
    <property type="entry name" value="OMPA-like"/>
    <property type="match status" value="1"/>
</dbReference>
<evidence type="ECO:0000256" key="11">
    <source>
        <dbReference type="SAM" id="MobiDB-lite"/>
    </source>
</evidence>
<evidence type="ECO:0000313" key="15">
    <source>
        <dbReference type="Proteomes" id="UP000297834"/>
    </source>
</evidence>
<dbReference type="SUPFAM" id="SSF103088">
    <property type="entry name" value="OmpA-like"/>
    <property type="match status" value="1"/>
</dbReference>
<evidence type="ECO:0000256" key="3">
    <source>
        <dbReference type="ARBA" id="ARBA00022452"/>
    </source>
</evidence>
<evidence type="ECO:0000256" key="7">
    <source>
        <dbReference type="ARBA" id="ARBA00023114"/>
    </source>
</evidence>
<keyword evidence="3" id="KW-1134">Transmembrane beta strand</keyword>
<name>A0A4Y7XF80_9GAMM</name>
<keyword evidence="4" id="KW-0812">Transmembrane</keyword>
<dbReference type="InterPro" id="IPR006664">
    <property type="entry name" value="OMP_bac"/>
</dbReference>
<evidence type="ECO:0000256" key="9">
    <source>
        <dbReference type="ARBA" id="ARBA00023237"/>
    </source>
</evidence>
<dbReference type="InterPro" id="IPR054882">
    <property type="entry name" value="Omp38"/>
</dbReference>
<dbReference type="PANTHER" id="PTHR30329">
    <property type="entry name" value="STATOR ELEMENT OF FLAGELLAR MOTOR COMPLEX"/>
    <property type="match status" value="1"/>
</dbReference>
<dbReference type="OrthoDB" id="1149075at2"/>
<keyword evidence="5 12" id="KW-0732">Signal</keyword>
<feature type="region of interest" description="Disordered" evidence="11">
    <location>
        <begin position="233"/>
        <end position="252"/>
    </location>
</feature>
<accession>A0A4Y7XF80</accession>
<organism evidence="14 15">
    <name type="scientific">Alkanindiges illinoisensis</name>
    <dbReference type="NCBI Taxonomy" id="197183"/>
    <lineage>
        <taxon>Bacteria</taxon>
        <taxon>Pseudomonadati</taxon>
        <taxon>Pseudomonadota</taxon>
        <taxon>Gammaproteobacteria</taxon>
        <taxon>Moraxellales</taxon>
        <taxon>Moraxellaceae</taxon>
        <taxon>Alkanindiges</taxon>
    </lineage>
</organism>
<dbReference type="PROSITE" id="PS51123">
    <property type="entry name" value="OMPA_2"/>
    <property type="match status" value="1"/>
</dbReference>
<dbReference type="GO" id="GO:0046930">
    <property type="term" value="C:pore complex"/>
    <property type="evidence" value="ECO:0007669"/>
    <property type="project" value="UniProtKB-KW"/>
</dbReference>
<dbReference type="EMBL" id="SNTY01000010">
    <property type="protein sequence ID" value="TEU30285.1"/>
    <property type="molecule type" value="Genomic_DNA"/>
</dbReference>
<keyword evidence="6" id="KW-0406">Ion transport</keyword>
<evidence type="ECO:0000259" key="13">
    <source>
        <dbReference type="PROSITE" id="PS51123"/>
    </source>
</evidence>
<dbReference type="CDD" id="cd07185">
    <property type="entry name" value="OmpA_C-like"/>
    <property type="match status" value="1"/>
</dbReference>
<gene>
    <name evidence="14" type="ORF">E2B99_02820</name>
</gene>
<feature type="compositionally biased region" description="Pro residues" evidence="11">
    <location>
        <begin position="233"/>
        <end position="251"/>
    </location>
</feature>
<evidence type="ECO:0000256" key="1">
    <source>
        <dbReference type="ARBA" id="ARBA00004571"/>
    </source>
</evidence>
<dbReference type="Gene3D" id="2.40.160.20">
    <property type="match status" value="1"/>
</dbReference>
<dbReference type="InterPro" id="IPR006665">
    <property type="entry name" value="OmpA-like"/>
</dbReference>